<sequence length="55" mass="6845">MIKFWRLYYNKNKIIININYHNFLNNHNFTSLWLKNLGYNFLNTLTLKEKHARKS</sequence>
<protein>
    <submittedName>
        <fullName evidence="1">Uncharacterized protein</fullName>
    </submittedName>
</protein>
<proteinExistence type="predicted"/>
<dbReference type="AlphaFoldDB" id="I3RJL7"/>
<accession>I3RJL7</accession>
<organism evidence="1">
    <name type="scientific">Campylobacter coli</name>
    <dbReference type="NCBI Taxonomy" id="195"/>
    <lineage>
        <taxon>Bacteria</taxon>
        <taxon>Pseudomonadati</taxon>
        <taxon>Campylobacterota</taxon>
        <taxon>Epsilonproteobacteria</taxon>
        <taxon>Campylobacterales</taxon>
        <taxon>Campylobacteraceae</taxon>
        <taxon>Campylobacter</taxon>
    </lineage>
</organism>
<reference evidence="1" key="1">
    <citation type="journal article" date="2012" name="Appl. Environ. Microbiol.">
        <title>Chromosomal tet(O)-Harboring Regions in Campylobacter coli Isolates from Turkeys and Swine.</title>
        <authorList>
            <person name="Crespo M.D."/>
            <person name="Olson J.W."/>
            <person name="Altermann E."/>
            <person name="Siletzky R.M."/>
            <person name="Kathariou S."/>
        </authorList>
    </citation>
    <scope>NUCLEOTIDE SEQUENCE</scope>
    <source>
        <strain evidence="1">6461</strain>
    </source>
</reference>
<dbReference type="EMBL" id="JQ613156">
    <property type="protein sequence ID" value="AFK24497.1"/>
    <property type="molecule type" value="Genomic_DNA"/>
</dbReference>
<evidence type="ECO:0000313" key="1">
    <source>
        <dbReference type="EMBL" id="AFK24497.1"/>
    </source>
</evidence>
<name>I3RJL7_CAMCO</name>